<sequence>MQATQVNATAGTSPSHLHCGHVAHKPTGNGNATQGPSPSELEGDIEHVAFRTRLPAQYLNPHPISNPLLQPEGSTWPFEKGNPSYGRTREDLELVTFDPSTGGANQGATTSGGRPIHPRRDPSSEKEELPKPFQRQNRKMKKLMDAQKSTMASGSGKPECIHCGKRHGGNACWRAEGKCLRCGSKDHRLKECPNLKTKFIPRSASSAAIKEQGLARDDLGDVIAGETGVASLEEGIAKVDLLEE</sequence>
<dbReference type="SMART" id="SM00343">
    <property type="entry name" value="ZnF_C2HC"/>
    <property type="match status" value="1"/>
</dbReference>
<feature type="compositionally biased region" description="Polar residues" evidence="2">
    <location>
        <begin position="98"/>
        <end position="112"/>
    </location>
</feature>
<proteinExistence type="predicted"/>
<organism evidence="4 5">
    <name type="scientific">Colocasia esculenta</name>
    <name type="common">Wild taro</name>
    <name type="synonym">Arum esculentum</name>
    <dbReference type="NCBI Taxonomy" id="4460"/>
    <lineage>
        <taxon>Eukaryota</taxon>
        <taxon>Viridiplantae</taxon>
        <taxon>Streptophyta</taxon>
        <taxon>Embryophyta</taxon>
        <taxon>Tracheophyta</taxon>
        <taxon>Spermatophyta</taxon>
        <taxon>Magnoliopsida</taxon>
        <taxon>Liliopsida</taxon>
        <taxon>Araceae</taxon>
        <taxon>Aroideae</taxon>
        <taxon>Colocasieae</taxon>
        <taxon>Colocasia</taxon>
    </lineage>
</organism>
<keyword evidence="5" id="KW-1185">Reference proteome</keyword>
<keyword evidence="1" id="KW-0862">Zinc</keyword>
<dbReference type="InterPro" id="IPR001878">
    <property type="entry name" value="Znf_CCHC"/>
</dbReference>
<evidence type="ECO:0000313" key="5">
    <source>
        <dbReference type="Proteomes" id="UP000652761"/>
    </source>
</evidence>
<protein>
    <recommendedName>
        <fullName evidence="3">CCHC-type domain-containing protein</fullName>
    </recommendedName>
</protein>
<evidence type="ECO:0000259" key="3">
    <source>
        <dbReference type="PROSITE" id="PS50158"/>
    </source>
</evidence>
<dbReference type="GO" id="GO:0003676">
    <property type="term" value="F:nucleic acid binding"/>
    <property type="evidence" value="ECO:0007669"/>
    <property type="project" value="InterPro"/>
</dbReference>
<feature type="region of interest" description="Disordered" evidence="2">
    <location>
        <begin position="61"/>
        <end position="140"/>
    </location>
</feature>
<keyword evidence="1" id="KW-0863">Zinc-finger</keyword>
<gene>
    <name evidence="4" type="ORF">Taro_006909</name>
</gene>
<feature type="region of interest" description="Disordered" evidence="2">
    <location>
        <begin position="1"/>
        <end position="41"/>
    </location>
</feature>
<reference evidence="4" key="1">
    <citation type="submission" date="2017-07" db="EMBL/GenBank/DDBJ databases">
        <title>Taro Niue Genome Assembly and Annotation.</title>
        <authorList>
            <person name="Atibalentja N."/>
            <person name="Keating K."/>
            <person name="Fields C.J."/>
        </authorList>
    </citation>
    <scope>NUCLEOTIDE SEQUENCE</scope>
    <source>
        <strain evidence="4">Niue_2</strain>
        <tissue evidence="4">Leaf</tissue>
    </source>
</reference>
<dbReference type="AlphaFoldDB" id="A0A843TTQ3"/>
<evidence type="ECO:0000313" key="4">
    <source>
        <dbReference type="EMBL" id="MQL74541.1"/>
    </source>
</evidence>
<comment type="caution">
    <text evidence="4">The sequence shown here is derived from an EMBL/GenBank/DDBJ whole genome shotgun (WGS) entry which is preliminary data.</text>
</comment>
<feature type="compositionally biased region" description="Polar residues" evidence="2">
    <location>
        <begin position="28"/>
        <end position="37"/>
    </location>
</feature>
<dbReference type="EMBL" id="NMUH01000213">
    <property type="protein sequence ID" value="MQL74541.1"/>
    <property type="molecule type" value="Genomic_DNA"/>
</dbReference>
<feature type="compositionally biased region" description="Basic and acidic residues" evidence="2">
    <location>
        <begin position="118"/>
        <end position="130"/>
    </location>
</feature>
<accession>A0A843TTQ3</accession>
<dbReference type="GO" id="GO:0008270">
    <property type="term" value="F:zinc ion binding"/>
    <property type="evidence" value="ECO:0007669"/>
    <property type="project" value="UniProtKB-KW"/>
</dbReference>
<evidence type="ECO:0000256" key="1">
    <source>
        <dbReference type="PROSITE-ProRule" id="PRU00047"/>
    </source>
</evidence>
<dbReference type="Gene3D" id="4.10.60.10">
    <property type="entry name" value="Zinc finger, CCHC-type"/>
    <property type="match status" value="1"/>
</dbReference>
<dbReference type="PROSITE" id="PS50158">
    <property type="entry name" value="ZF_CCHC"/>
    <property type="match status" value="1"/>
</dbReference>
<feature type="compositionally biased region" description="Polar residues" evidence="2">
    <location>
        <begin position="1"/>
        <end position="15"/>
    </location>
</feature>
<dbReference type="Proteomes" id="UP000652761">
    <property type="component" value="Unassembled WGS sequence"/>
</dbReference>
<feature type="domain" description="CCHC-type" evidence="3">
    <location>
        <begin position="178"/>
        <end position="194"/>
    </location>
</feature>
<name>A0A843TTQ3_COLES</name>
<keyword evidence="1" id="KW-0479">Metal-binding</keyword>
<evidence type="ECO:0000256" key="2">
    <source>
        <dbReference type="SAM" id="MobiDB-lite"/>
    </source>
</evidence>